<dbReference type="InterPro" id="IPR012337">
    <property type="entry name" value="RNaseH-like_sf"/>
</dbReference>
<dbReference type="Pfam" id="PF07727">
    <property type="entry name" value="RVT_2"/>
    <property type="match status" value="1"/>
</dbReference>
<feature type="region of interest" description="Disordered" evidence="6">
    <location>
        <begin position="1298"/>
        <end position="1366"/>
    </location>
</feature>
<organism evidence="9 10">
    <name type="scientific">Tanacetum coccineum</name>
    <dbReference type="NCBI Taxonomy" id="301880"/>
    <lineage>
        <taxon>Eukaryota</taxon>
        <taxon>Viridiplantae</taxon>
        <taxon>Streptophyta</taxon>
        <taxon>Embryophyta</taxon>
        <taxon>Tracheophyta</taxon>
        <taxon>Spermatophyta</taxon>
        <taxon>Magnoliopsida</taxon>
        <taxon>eudicotyledons</taxon>
        <taxon>Gunneridae</taxon>
        <taxon>Pentapetalae</taxon>
        <taxon>asterids</taxon>
        <taxon>campanulids</taxon>
        <taxon>Asterales</taxon>
        <taxon>Asteraceae</taxon>
        <taxon>Asteroideae</taxon>
        <taxon>Anthemideae</taxon>
        <taxon>Anthemidinae</taxon>
        <taxon>Tanacetum</taxon>
    </lineage>
</organism>
<dbReference type="InterPro" id="IPR036397">
    <property type="entry name" value="RNaseH_sf"/>
</dbReference>
<evidence type="ECO:0000313" key="10">
    <source>
        <dbReference type="Proteomes" id="UP001151760"/>
    </source>
</evidence>
<dbReference type="Pfam" id="PF25597">
    <property type="entry name" value="SH3_retrovirus"/>
    <property type="match status" value="1"/>
</dbReference>
<dbReference type="InterPro" id="IPR001878">
    <property type="entry name" value="Znf_CCHC"/>
</dbReference>
<keyword evidence="4" id="KW-0378">Hydrolase</keyword>
<keyword evidence="5" id="KW-0862">Zinc</keyword>
<dbReference type="Pfam" id="PF00665">
    <property type="entry name" value="rve"/>
    <property type="match status" value="1"/>
</dbReference>
<dbReference type="Pfam" id="PF13976">
    <property type="entry name" value="gag_pre-integrs"/>
    <property type="match status" value="1"/>
</dbReference>
<keyword evidence="3" id="KW-0064">Aspartyl protease</keyword>
<dbReference type="InterPro" id="IPR043502">
    <property type="entry name" value="DNA/RNA_pol_sf"/>
</dbReference>
<keyword evidence="2" id="KW-0479">Metal-binding</keyword>
<feature type="domain" description="CCHC-type" evidence="7">
    <location>
        <begin position="278"/>
        <end position="292"/>
    </location>
</feature>
<reference evidence="9" key="2">
    <citation type="submission" date="2022-01" db="EMBL/GenBank/DDBJ databases">
        <authorList>
            <person name="Yamashiro T."/>
            <person name="Shiraishi A."/>
            <person name="Satake H."/>
            <person name="Nakayama K."/>
        </authorList>
    </citation>
    <scope>NUCLEOTIDE SEQUENCE</scope>
</reference>
<dbReference type="SMART" id="SM00343">
    <property type="entry name" value="ZnF_C2HC"/>
    <property type="match status" value="1"/>
</dbReference>
<dbReference type="EMBL" id="BQNB010019751">
    <property type="protein sequence ID" value="GJT88670.1"/>
    <property type="molecule type" value="Genomic_DNA"/>
</dbReference>
<dbReference type="PANTHER" id="PTHR42648">
    <property type="entry name" value="TRANSPOSASE, PUTATIVE-RELATED"/>
    <property type="match status" value="1"/>
</dbReference>
<dbReference type="InterPro" id="IPR013103">
    <property type="entry name" value="RVT_2"/>
</dbReference>
<dbReference type="InterPro" id="IPR001584">
    <property type="entry name" value="Integrase_cat-core"/>
</dbReference>
<sequence length="1482" mass="167088">MSHYVVPAKQDVAEQGDFWNDQQDWEIVTWRLYEACGVCILYFKDGTFIHMLDEENIPLLQGIAAKECLILDKTMFMAIKHVASPKANGVWERQVKSVDGYKFTKNCMMTTSVGNNSVFRSFFEKQKLTGPNFIDWYRQLRLVLSTEDKENYLEHPIPAAPVAQPGQQVPPEALAAHAAWVKGQKEVVVLMLLTMDLDIQRSLAHLGAYDMLQELKAMFSKTSSATKHYCLTVKICGHLQVGVRKGKMGYAPNNAPFAPKHKTPPPPKKYNPTKDTICHQCGEVGHWRRNCPVYLAELMKKKKLSQGASTSGIFTIELYSFPSKSWIYDTGCGTHICITTQGLRGSKKLKPGALSLYVGDGHRAAVEAIGTYHLELPSGLVIVLNNCHYAPSITRGVISVSRLFDDGFINRFDDNNVISVSKNNLVYFMAVPRDGIFEIDMSCSNTNDSSMYAITNKRAKINLDSSLLWHCRLGHISKKRIEKLQHDGLLNSIDIESLGKCVSCLSGKMARKPYSHQVERAKDLLGLIHTDVCGPFRIVSRQGASYFVTFTDDFSRYGYVYLLKHKHEVFETFKVFQKEVENQLGKTIKSLRSDRGGEYMSQEFLDHLKEHGIIAHRTPPYTPQNNGVSERRNRTLLDMVRSMMSQTTLPKSFWDYALETAARILNMVPTKKVDKTPYEIWHGQAPKLSYLRVWGCEAFVKHDTLTKPDKLDPRSFKCIFIGYPKETMGYSFYSPSENKVFVARNAEFFESKLLDLPKAVLTRTGKIPVNTARTSGTNTVNTARHNFNSQAVPINAARKVNTVKLYVNNARLKTVAFINLFHLLEISAVRGKRETAVKPSAGTKTGNMALYFALNFKTLMVALLLLEDFKGYITGPYEANHNVGTKDNIDAMNSEIEAESAQDYFVLPIWSSYTSTVKSSKAMNAGEEPNKHPDLKTDEKPVDKEDQVFLDELERLKRQNLPYGKKAIGTKWVYRNKKDERGVVVRNKARLVAQGHRQEEGIDYDEVFAPVARIEAIRIFLAFASYMGFIVYQMDVKSAFLYGKIDEEVYVSQPPGFIDPKYPKKVYKVVKALYGLHQAPRAWYATLSTFLLKNGYKRGTIDKTLFIKKDKNDIMLVQVYVDDIIFGSTKRSWCDEFETLMKSRFQMSSIGELTFFLGLQVKQKEDGIFISQDKYVAEILKKFDFVSVKTASTPIETQKPLVKDEEASDVDVHLYRSMIGSLMYLTTSSLVINVYDGSLMYLTASRPDIMFAVCACSRFQVTPKTSHLSAVKRIFRKSNHGGNVTPLFDSMLVQPTKDEGDTLERQSEPQPLPSPPHLSADQHKTQTDPSPRPSPTTHIPDSIPEGSGGNHGGQSSSDRSLSGNEGGMTLQSVYDLCISLCTQSLDEECIHEAKIGRKEILEEAVDANGVYAQDVGKFMERYVVHEEKESAEKEVSTEDALGTDKQKVSTDKEEVSTDRLDEGTDKQKVSTDKEEVSTDRPE</sequence>
<dbReference type="InterPro" id="IPR025724">
    <property type="entry name" value="GAG-pre-integrase_dom"/>
</dbReference>
<gene>
    <name evidence="9" type="ORF">Tco_1070387</name>
</gene>
<dbReference type="SUPFAM" id="SSF57756">
    <property type="entry name" value="Retrovirus zinc finger-like domains"/>
    <property type="match status" value="1"/>
</dbReference>
<accession>A0ABQ5HL75</accession>
<evidence type="ECO:0000256" key="2">
    <source>
        <dbReference type="ARBA" id="ARBA00022723"/>
    </source>
</evidence>
<feature type="compositionally biased region" description="Basic and acidic residues" evidence="6">
    <location>
        <begin position="1298"/>
        <end position="1307"/>
    </location>
</feature>
<name>A0ABQ5HL75_9ASTR</name>
<feature type="compositionally biased region" description="Basic and acidic residues" evidence="6">
    <location>
        <begin position="928"/>
        <end position="941"/>
    </location>
</feature>
<feature type="region of interest" description="Disordered" evidence="6">
    <location>
        <begin position="1428"/>
        <end position="1482"/>
    </location>
</feature>
<dbReference type="SUPFAM" id="SSF53098">
    <property type="entry name" value="Ribonuclease H-like"/>
    <property type="match status" value="1"/>
</dbReference>
<dbReference type="PANTHER" id="PTHR42648:SF27">
    <property type="entry name" value="RNA-DIRECTED DNA POLYMERASE"/>
    <property type="match status" value="1"/>
</dbReference>
<evidence type="ECO:0000313" key="9">
    <source>
        <dbReference type="EMBL" id="GJT88670.1"/>
    </source>
</evidence>
<evidence type="ECO:0000256" key="5">
    <source>
        <dbReference type="PROSITE-ProRule" id="PRU00047"/>
    </source>
</evidence>
<feature type="domain" description="Integrase catalytic" evidence="8">
    <location>
        <begin position="509"/>
        <end position="685"/>
    </location>
</feature>
<dbReference type="Gene3D" id="4.10.60.10">
    <property type="entry name" value="Zinc finger, CCHC-type"/>
    <property type="match status" value="1"/>
</dbReference>
<keyword evidence="1" id="KW-0645">Protease</keyword>
<dbReference type="InterPro" id="IPR036875">
    <property type="entry name" value="Znf_CCHC_sf"/>
</dbReference>
<reference evidence="9" key="1">
    <citation type="journal article" date="2022" name="Int. J. Mol. Sci.">
        <title>Draft Genome of Tanacetum Coccineum: Genomic Comparison of Closely Related Tanacetum-Family Plants.</title>
        <authorList>
            <person name="Yamashiro T."/>
            <person name="Shiraishi A."/>
            <person name="Nakayama K."/>
            <person name="Satake H."/>
        </authorList>
    </citation>
    <scope>NUCLEOTIDE SEQUENCE</scope>
</reference>
<dbReference type="InterPro" id="IPR057670">
    <property type="entry name" value="SH3_retrovirus"/>
</dbReference>
<evidence type="ECO:0000259" key="7">
    <source>
        <dbReference type="PROSITE" id="PS50158"/>
    </source>
</evidence>
<feature type="region of interest" description="Disordered" evidence="6">
    <location>
        <begin position="921"/>
        <end position="941"/>
    </location>
</feature>
<dbReference type="Pfam" id="PF00098">
    <property type="entry name" value="zf-CCHC"/>
    <property type="match status" value="1"/>
</dbReference>
<keyword evidence="5" id="KW-0863">Zinc-finger</keyword>
<dbReference type="PROSITE" id="PS50158">
    <property type="entry name" value="ZF_CCHC"/>
    <property type="match status" value="1"/>
</dbReference>
<dbReference type="InterPro" id="IPR054722">
    <property type="entry name" value="PolX-like_BBD"/>
</dbReference>
<evidence type="ECO:0000256" key="6">
    <source>
        <dbReference type="SAM" id="MobiDB-lite"/>
    </source>
</evidence>
<dbReference type="InterPro" id="IPR039537">
    <property type="entry name" value="Retrotran_Ty1/copia-like"/>
</dbReference>
<protein>
    <submittedName>
        <fullName evidence="9">Uncharacterized protein</fullName>
    </submittedName>
</protein>
<dbReference type="Proteomes" id="UP001151760">
    <property type="component" value="Unassembled WGS sequence"/>
</dbReference>
<evidence type="ECO:0000256" key="3">
    <source>
        <dbReference type="ARBA" id="ARBA00022750"/>
    </source>
</evidence>
<dbReference type="SUPFAM" id="SSF56672">
    <property type="entry name" value="DNA/RNA polymerases"/>
    <property type="match status" value="1"/>
</dbReference>
<evidence type="ECO:0000259" key="8">
    <source>
        <dbReference type="PROSITE" id="PS50994"/>
    </source>
</evidence>
<evidence type="ECO:0000256" key="4">
    <source>
        <dbReference type="ARBA" id="ARBA00022801"/>
    </source>
</evidence>
<comment type="caution">
    <text evidence="9">The sequence shown here is derived from an EMBL/GenBank/DDBJ whole genome shotgun (WGS) entry which is preliminary data.</text>
</comment>
<evidence type="ECO:0000256" key="1">
    <source>
        <dbReference type="ARBA" id="ARBA00022670"/>
    </source>
</evidence>
<dbReference type="Gene3D" id="3.30.420.10">
    <property type="entry name" value="Ribonuclease H-like superfamily/Ribonuclease H"/>
    <property type="match status" value="1"/>
</dbReference>
<proteinExistence type="predicted"/>
<keyword evidence="10" id="KW-1185">Reference proteome</keyword>
<dbReference type="PROSITE" id="PS50994">
    <property type="entry name" value="INTEGRASE"/>
    <property type="match status" value="1"/>
</dbReference>
<dbReference type="Pfam" id="PF22936">
    <property type="entry name" value="Pol_BBD"/>
    <property type="match status" value="1"/>
</dbReference>